<reference evidence="4 5" key="2">
    <citation type="journal article" date="2010" name="Nucleic Acids Res.">
        <title>BeetleBase in 2010: revisions to provide comprehensive genomic information for Tribolium castaneum.</title>
        <authorList>
            <person name="Kim H.S."/>
            <person name="Murphy T."/>
            <person name="Xia J."/>
            <person name="Caragea D."/>
            <person name="Park Y."/>
            <person name="Beeman R.W."/>
            <person name="Lorenzen M.D."/>
            <person name="Butcher S."/>
            <person name="Manak J.R."/>
            <person name="Brown S.J."/>
        </authorList>
    </citation>
    <scope>GENOME REANNOTATION</scope>
    <source>
        <strain evidence="4 5">Georgia GA2</strain>
    </source>
</reference>
<evidence type="ECO:0000313" key="5">
    <source>
        <dbReference type="Proteomes" id="UP000007266"/>
    </source>
</evidence>
<dbReference type="Pfam" id="PF24915">
    <property type="entry name" value="Spectrin_SESTD1"/>
    <property type="match status" value="1"/>
</dbReference>
<sequence>MESGPGLSSLQGRTVVLPGGHDREGRPICLVNISPESPPLNIVSSLQYLLSVFSDSSRTRGITVIIDARKGPWKVARSCIRQVSNTFTEEVPSQVLVLRPEAFLDKQRVENCTQTDGQVIFIPRCRLNKFVDQSQLPLELGGNFIYNHDKWLENRQKIELFSNEANAVLRDLDELCAYITNHKHLRSSDLEEILNTSSEMAEATRILVQNLTETGQNLLQIIEHSNRTRKFASEFESMSTPQETLDTITRIDHLVVTMKTKQQQIEDSWLKLQKIVIDTKDLSLLEDGVVKVTNWILGPAESLLNSKQKVGYDVASAEELRREHEAIELQCWDTYGAYAELIHKINSFPKNDLVNFQYKDLVSQKDFMDFVCRSFALRLEKRRNVLITSLRFFRLVSEYFDRTGEVFDSLVMGSKVVEFTTAGQKLKQLQESQANLDAVERELVKEGEKLSDMLSMPIKDALGREIFVDYAEDIVNVRDILDATTARKNIFSDSVELQKLTLEQITHIYNYENDIAQAIQWLDELFQVLLKDHGHVGCTVYEIQTQKDEHQTFQETAKDTYNYGCQLLYASLQLRQSCKLSLDDHETLSRSLKYSWQRLLNVSQEQMTRLRVSAVFHRSVEEHCNQLRDLREAVATIPFMDLVKKKARVKHYFGVREKLMVEVGRMVRLGRLLRSRLREPLYYSETASSPSIETDLGSEDTESSGDNEIAIEAISERLTEVTGLAEELDQALHSAQQDCSILTSSATSTSVTSSEPETVVSVKTVMEESKTPKPEELKSDDEFLTASECTLQHSRSSSYNTASECEHRYSPWWDYDKPIEEASKEKMVLAVGLPDLPPPKSVLKPSPEAPPGKIVHEVIETTHLKVQHSHTLGVASFVLTSETVRDQKGEEARGAQAEAEGFERRVKEVSGFEDEWRMCTAKQAIKGFI</sequence>
<dbReference type="OMA" id="PDAFWDK"/>
<evidence type="ECO:0000259" key="3">
    <source>
        <dbReference type="Pfam" id="PF24915"/>
    </source>
</evidence>
<dbReference type="InterPro" id="IPR036865">
    <property type="entry name" value="CRAL-TRIO_dom_sf"/>
</dbReference>
<evidence type="ECO:0000313" key="4">
    <source>
        <dbReference type="EMBL" id="KYB28241.1"/>
    </source>
</evidence>
<dbReference type="PANTHER" id="PTHR46607">
    <property type="entry name" value="SEC14 DOMAIN AND SPECTRIN REPEAT-CONTAINING PROTEIN 1"/>
    <property type="match status" value="1"/>
</dbReference>
<dbReference type="SUPFAM" id="SSF52087">
    <property type="entry name" value="CRAL/TRIO domain"/>
    <property type="match status" value="1"/>
</dbReference>
<keyword evidence="2" id="KW-0175">Coiled coil</keyword>
<reference evidence="4 5" key="1">
    <citation type="journal article" date="2008" name="Nature">
        <title>The genome of the model beetle and pest Tribolium castaneum.</title>
        <authorList>
            <consortium name="Tribolium Genome Sequencing Consortium"/>
            <person name="Richards S."/>
            <person name="Gibbs R.A."/>
            <person name="Weinstock G.M."/>
            <person name="Brown S.J."/>
            <person name="Denell R."/>
            <person name="Beeman R.W."/>
            <person name="Gibbs R."/>
            <person name="Beeman R.W."/>
            <person name="Brown S.J."/>
            <person name="Bucher G."/>
            <person name="Friedrich M."/>
            <person name="Grimmelikhuijzen C.J."/>
            <person name="Klingler M."/>
            <person name="Lorenzen M."/>
            <person name="Richards S."/>
            <person name="Roth S."/>
            <person name="Schroder R."/>
            <person name="Tautz D."/>
            <person name="Zdobnov E.M."/>
            <person name="Muzny D."/>
            <person name="Gibbs R.A."/>
            <person name="Weinstock G.M."/>
            <person name="Attaway T."/>
            <person name="Bell S."/>
            <person name="Buhay C.J."/>
            <person name="Chandrabose M.N."/>
            <person name="Chavez D."/>
            <person name="Clerk-Blankenburg K.P."/>
            <person name="Cree A."/>
            <person name="Dao M."/>
            <person name="Davis C."/>
            <person name="Chacko J."/>
            <person name="Dinh H."/>
            <person name="Dugan-Rocha S."/>
            <person name="Fowler G."/>
            <person name="Garner T.T."/>
            <person name="Garnes J."/>
            <person name="Gnirke A."/>
            <person name="Hawes A."/>
            <person name="Hernandez J."/>
            <person name="Hines S."/>
            <person name="Holder M."/>
            <person name="Hume J."/>
            <person name="Jhangiani S.N."/>
            <person name="Joshi V."/>
            <person name="Khan Z.M."/>
            <person name="Jackson L."/>
            <person name="Kovar C."/>
            <person name="Kowis A."/>
            <person name="Lee S."/>
            <person name="Lewis L.R."/>
            <person name="Margolis J."/>
            <person name="Morgan M."/>
            <person name="Nazareth L.V."/>
            <person name="Nguyen N."/>
            <person name="Okwuonu G."/>
            <person name="Parker D."/>
            <person name="Richards S."/>
            <person name="Ruiz S.J."/>
            <person name="Santibanez J."/>
            <person name="Savard J."/>
            <person name="Scherer S.E."/>
            <person name="Schneider B."/>
            <person name="Sodergren E."/>
            <person name="Tautz D."/>
            <person name="Vattahil S."/>
            <person name="Villasana D."/>
            <person name="White C.S."/>
            <person name="Wright R."/>
            <person name="Park Y."/>
            <person name="Beeman R.W."/>
            <person name="Lord J."/>
            <person name="Oppert B."/>
            <person name="Lorenzen M."/>
            <person name="Brown S."/>
            <person name="Wang L."/>
            <person name="Savard J."/>
            <person name="Tautz D."/>
            <person name="Richards S."/>
            <person name="Weinstock G."/>
            <person name="Gibbs R.A."/>
            <person name="Liu Y."/>
            <person name="Worley K."/>
            <person name="Weinstock G."/>
            <person name="Elsik C.G."/>
            <person name="Reese J.T."/>
            <person name="Elhaik E."/>
            <person name="Landan G."/>
            <person name="Graur D."/>
            <person name="Arensburger P."/>
            <person name="Atkinson P."/>
            <person name="Beeman R.W."/>
            <person name="Beidler J."/>
            <person name="Brown S.J."/>
            <person name="Demuth J.P."/>
            <person name="Drury D.W."/>
            <person name="Du Y.Z."/>
            <person name="Fujiwara H."/>
            <person name="Lorenzen M."/>
            <person name="Maselli V."/>
            <person name="Osanai M."/>
            <person name="Park Y."/>
            <person name="Robertson H.M."/>
            <person name="Tu Z."/>
            <person name="Wang J.J."/>
            <person name="Wang S."/>
            <person name="Richards S."/>
            <person name="Song H."/>
            <person name="Zhang L."/>
            <person name="Sodergren E."/>
            <person name="Werner D."/>
            <person name="Stanke M."/>
            <person name="Morgenstern B."/>
            <person name="Solovyev V."/>
            <person name="Kosarev P."/>
            <person name="Brown G."/>
            <person name="Chen H.C."/>
            <person name="Ermolaeva O."/>
            <person name="Hlavina W."/>
            <person name="Kapustin Y."/>
            <person name="Kiryutin B."/>
            <person name="Kitts P."/>
            <person name="Maglott D."/>
            <person name="Pruitt K."/>
            <person name="Sapojnikov V."/>
            <person name="Souvorov A."/>
            <person name="Mackey A.J."/>
            <person name="Waterhouse R.M."/>
            <person name="Wyder S."/>
            <person name="Zdobnov E.M."/>
            <person name="Zdobnov E.M."/>
            <person name="Wyder S."/>
            <person name="Kriventseva E.V."/>
            <person name="Kadowaki T."/>
            <person name="Bork P."/>
            <person name="Aranda M."/>
            <person name="Bao R."/>
            <person name="Beermann A."/>
            <person name="Berns N."/>
            <person name="Bolognesi R."/>
            <person name="Bonneton F."/>
            <person name="Bopp D."/>
            <person name="Brown S.J."/>
            <person name="Bucher G."/>
            <person name="Butts T."/>
            <person name="Chaumot A."/>
            <person name="Denell R.E."/>
            <person name="Ferrier D.E."/>
            <person name="Friedrich M."/>
            <person name="Gordon C.M."/>
            <person name="Jindra M."/>
            <person name="Klingler M."/>
            <person name="Lan Q."/>
            <person name="Lattorff H.M."/>
            <person name="Laudet V."/>
            <person name="von Levetsow C."/>
            <person name="Liu Z."/>
            <person name="Lutz R."/>
            <person name="Lynch J.A."/>
            <person name="da Fonseca R.N."/>
            <person name="Posnien N."/>
            <person name="Reuter R."/>
            <person name="Roth S."/>
            <person name="Savard J."/>
            <person name="Schinko J.B."/>
            <person name="Schmitt C."/>
            <person name="Schoppmeier M."/>
            <person name="Schroder R."/>
            <person name="Shippy T.D."/>
            <person name="Simonnet F."/>
            <person name="Marques-Souza H."/>
            <person name="Tautz D."/>
            <person name="Tomoyasu Y."/>
            <person name="Trauner J."/>
            <person name="Van der Zee M."/>
            <person name="Vervoort M."/>
            <person name="Wittkopp N."/>
            <person name="Wimmer E.A."/>
            <person name="Yang X."/>
            <person name="Jones A.K."/>
            <person name="Sattelle D.B."/>
            <person name="Ebert P.R."/>
            <person name="Nelson D."/>
            <person name="Scott J.G."/>
            <person name="Beeman R.W."/>
            <person name="Muthukrishnan S."/>
            <person name="Kramer K.J."/>
            <person name="Arakane Y."/>
            <person name="Beeman R.W."/>
            <person name="Zhu Q."/>
            <person name="Hogenkamp D."/>
            <person name="Dixit R."/>
            <person name="Oppert B."/>
            <person name="Jiang H."/>
            <person name="Zou Z."/>
            <person name="Marshall J."/>
            <person name="Elpidina E."/>
            <person name="Vinokurov K."/>
            <person name="Oppert C."/>
            <person name="Zou Z."/>
            <person name="Evans J."/>
            <person name="Lu Z."/>
            <person name="Zhao P."/>
            <person name="Sumathipala N."/>
            <person name="Altincicek B."/>
            <person name="Vilcinskas A."/>
            <person name="Williams M."/>
            <person name="Hultmark D."/>
            <person name="Hetru C."/>
            <person name="Jiang H."/>
            <person name="Grimmelikhuijzen C.J."/>
            <person name="Hauser F."/>
            <person name="Cazzamali G."/>
            <person name="Williamson M."/>
            <person name="Park Y."/>
            <person name="Li B."/>
            <person name="Tanaka Y."/>
            <person name="Predel R."/>
            <person name="Neupert S."/>
            <person name="Schachtner J."/>
            <person name="Verleyen P."/>
            <person name="Raible F."/>
            <person name="Bork P."/>
            <person name="Friedrich M."/>
            <person name="Walden K.K."/>
            <person name="Robertson H.M."/>
            <person name="Angeli S."/>
            <person name="Foret S."/>
            <person name="Bucher G."/>
            <person name="Schuetz S."/>
            <person name="Maleszka R."/>
            <person name="Wimmer E.A."/>
            <person name="Beeman R.W."/>
            <person name="Lorenzen M."/>
            <person name="Tomoyasu Y."/>
            <person name="Miller S.C."/>
            <person name="Grossmann D."/>
            <person name="Bucher G."/>
        </authorList>
    </citation>
    <scope>NUCLEOTIDE SEQUENCE [LARGE SCALE GENOMIC DNA]</scope>
    <source>
        <strain evidence="4 5">Georgia GA2</strain>
    </source>
</reference>
<name>A0A139WK74_TRICA</name>
<feature type="domain" description="SESTD1-like spectrin repeats region" evidence="3">
    <location>
        <begin position="388"/>
        <end position="489"/>
    </location>
</feature>
<keyword evidence="5" id="KW-1185">Reference proteome</keyword>
<dbReference type="Proteomes" id="UP000007266">
    <property type="component" value="Linkage group 3"/>
</dbReference>
<protein>
    <submittedName>
        <fullName evidence="4">SEC14 domain and spectrin repeat-containing protein 1-like Protein</fullName>
    </submittedName>
</protein>
<dbReference type="SUPFAM" id="SSF46966">
    <property type="entry name" value="Spectrin repeat"/>
    <property type="match status" value="1"/>
</dbReference>
<keyword evidence="1" id="KW-0677">Repeat</keyword>
<accession>A0A139WK74</accession>
<proteinExistence type="predicted"/>
<feature type="coiled-coil region" evidence="2">
    <location>
        <begin position="422"/>
        <end position="449"/>
    </location>
</feature>
<dbReference type="InterPro" id="IPR056804">
    <property type="entry name" value="Spectrin_SESTD1"/>
</dbReference>
<dbReference type="AlphaFoldDB" id="A0A139WK74"/>
<dbReference type="EMBL" id="KQ971334">
    <property type="protein sequence ID" value="KYB28241.1"/>
    <property type="molecule type" value="Genomic_DNA"/>
</dbReference>
<dbReference type="PANTHER" id="PTHR46607:SF1">
    <property type="entry name" value="SEC14 DOMAIN AND SPECTRIN REPEAT-CONTAINING PROTEIN 1"/>
    <property type="match status" value="1"/>
</dbReference>
<evidence type="ECO:0000256" key="2">
    <source>
        <dbReference type="SAM" id="Coils"/>
    </source>
</evidence>
<dbReference type="Gene3D" id="1.20.58.60">
    <property type="match status" value="1"/>
</dbReference>
<evidence type="ECO:0000256" key="1">
    <source>
        <dbReference type="ARBA" id="ARBA00022737"/>
    </source>
</evidence>
<organism evidence="4 5">
    <name type="scientific">Tribolium castaneum</name>
    <name type="common">Red flour beetle</name>
    <dbReference type="NCBI Taxonomy" id="7070"/>
    <lineage>
        <taxon>Eukaryota</taxon>
        <taxon>Metazoa</taxon>
        <taxon>Ecdysozoa</taxon>
        <taxon>Arthropoda</taxon>
        <taxon>Hexapoda</taxon>
        <taxon>Insecta</taxon>
        <taxon>Pterygota</taxon>
        <taxon>Neoptera</taxon>
        <taxon>Endopterygota</taxon>
        <taxon>Coleoptera</taxon>
        <taxon>Polyphaga</taxon>
        <taxon>Cucujiformia</taxon>
        <taxon>Tenebrionidae</taxon>
        <taxon>Tenebrionidae incertae sedis</taxon>
        <taxon>Tribolium</taxon>
    </lineage>
</organism>
<gene>
    <name evidence="4" type="primary">AUGUSTUS-3.0.2_32674</name>
    <name evidence="4" type="ORF">TcasGA2_TC032674</name>
</gene>